<dbReference type="Gene3D" id="1.10.10.10">
    <property type="entry name" value="Winged helix-like DNA-binding domain superfamily/Winged helix DNA-binding domain"/>
    <property type="match status" value="1"/>
</dbReference>
<evidence type="ECO:0000256" key="3">
    <source>
        <dbReference type="ARBA" id="ARBA00023125"/>
    </source>
</evidence>
<dbReference type="OrthoDB" id="5526340at2"/>
<sequence>MIEPLTLDQLRVFVAVVDTGSFRAAAAQLRRVQSAVSHAIANLESQLGLALFDRSTRRPQLTDAGRALVADARAVLRRSDALRARAHGLHAGVELQLAVAVDALFPLPRWAQALSELRAAFTSLALRCWTAPLGAAVADLRERRCDAAITAFDTDDAGLSMHALAPLVQVAVVAASHPLAARCRGRALLDAVDLAEHLQLAVEDPTPLSAGRDYGVLSPDTWRVGDLQTKHALILAGAGWGSLPLWLVEADLAQGRLLRVPAAALGKRGESRARCWFAHRADSAPGAAARWLRDRLSADAG</sequence>
<evidence type="ECO:0000256" key="1">
    <source>
        <dbReference type="ARBA" id="ARBA00009437"/>
    </source>
</evidence>
<dbReference type="SUPFAM" id="SSF53850">
    <property type="entry name" value="Periplasmic binding protein-like II"/>
    <property type="match status" value="1"/>
</dbReference>
<keyword evidence="7" id="KW-1185">Reference proteome</keyword>
<dbReference type="Gene3D" id="3.40.190.290">
    <property type="match status" value="1"/>
</dbReference>
<dbReference type="Pfam" id="PF03466">
    <property type="entry name" value="LysR_substrate"/>
    <property type="match status" value="1"/>
</dbReference>
<dbReference type="PRINTS" id="PR00039">
    <property type="entry name" value="HTHLYSR"/>
</dbReference>
<protein>
    <submittedName>
        <fullName evidence="6">LysR family transcriptional regulator</fullName>
    </submittedName>
</protein>
<evidence type="ECO:0000259" key="5">
    <source>
        <dbReference type="PROSITE" id="PS50931"/>
    </source>
</evidence>
<feature type="domain" description="HTH lysR-type" evidence="5">
    <location>
        <begin position="5"/>
        <end position="62"/>
    </location>
</feature>
<dbReference type="GO" id="GO:0000976">
    <property type="term" value="F:transcription cis-regulatory region binding"/>
    <property type="evidence" value="ECO:0007669"/>
    <property type="project" value="TreeGrafter"/>
</dbReference>
<comment type="similarity">
    <text evidence="1">Belongs to the LysR transcriptional regulatory family.</text>
</comment>
<keyword evidence="2" id="KW-0805">Transcription regulation</keyword>
<dbReference type="InterPro" id="IPR000847">
    <property type="entry name" value="LysR_HTH_N"/>
</dbReference>
<dbReference type="InterPro" id="IPR036390">
    <property type="entry name" value="WH_DNA-bd_sf"/>
</dbReference>
<dbReference type="InterPro" id="IPR005119">
    <property type="entry name" value="LysR_subst-bd"/>
</dbReference>
<dbReference type="FunFam" id="1.10.10.10:FF:000001">
    <property type="entry name" value="LysR family transcriptional regulator"/>
    <property type="match status" value="1"/>
</dbReference>
<evidence type="ECO:0000256" key="2">
    <source>
        <dbReference type="ARBA" id="ARBA00023015"/>
    </source>
</evidence>
<dbReference type="PROSITE" id="PS50931">
    <property type="entry name" value="HTH_LYSR"/>
    <property type="match status" value="1"/>
</dbReference>
<dbReference type="AlphaFoldDB" id="A0A371JXH6"/>
<proteinExistence type="inferred from homology"/>
<dbReference type="Pfam" id="PF00126">
    <property type="entry name" value="HTH_1"/>
    <property type="match status" value="1"/>
</dbReference>
<dbReference type="SUPFAM" id="SSF46785">
    <property type="entry name" value="Winged helix' DNA-binding domain"/>
    <property type="match status" value="1"/>
</dbReference>
<evidence type="ECO:0000313" key="6">
    <source>
        <dbReference type="EMBL" id="RDZ26312.1"/>
    </source>
</evidence>
<dbReference type="PANTHER" id="PTHR30126">
    <property type="entry name" value="HTH-TYPE TRANSCRIPTIONAL REGULATOR"/>
    <property type="match status" value="1"/>
</dbReference>
<reference evidence="6 7" key="1">
    <citation type="submission" date="2018-08" db="EMBL/GenBank/DDBJ databases">
        <title>Lysobacter sp. zong2l5, whole genome shotgun sequence.</title>
        <authorList>
            <person name="Zhang X."/>
            <person name="Feng G."/>
            <person name="Zhu H."/>
        </authorList>
    </citation>
    <scope>NUCLEOTIDE SEQUENCE [LARGE SCALE GENOMIC DNA]</scope>
    <source>
        <strain evidence="7">zong2l5</strain>
    </source>
</reference>
<organism evidence="6 7">
    <name type="scientific">Lysobacter silvisoli</name>
    <dbReference type="NCBI Taxonomy" id="2293254"/>
    <lineage>
        <taxon>Bacteria</taxon>
        <taxon>Pseudomonadati</taxon>
        <taxon>Pseudomonadota</taxon>
        <taxon>Gammaproteobacteria</taxon>
        <taxon>Lysobacterales</taxon>
        <taxon>Lysobacteraceae</taxon>
        <taxon>Lysobacter</taxon>
    </lineage>
</organism>
<evidence type="ECO:0000256" key="4">
    <source>
        <dbReference type="ARBA" id="ARBA00023163"/>
    </source>
</evidence>
<comment type="caution">
    <text evidence="6">The sequence shown here is derived from an EMBL/GenBank/DDBJ whole genome shotgun (WGS) entry which is preliminary data.</text>
</comment>
<dbReference type="InterPro" id="IPR036388">
    <property type="entry name" value="WH-like_DNA-bd_sf"/>
</dbReference>
<evidence type="ECO:0000313" key="7">
    <source>
        <dbReference type="Proteomes" id="UP000264492"/>
    </source>
</evidence>
<dbReference type="GO" id="GO:0003700">
    <property type="term" value="F:DNA-binding transcription factor activity"/>
    <property type="evidence" value="ECO:0007669"/>
    <property type="project" value="InterPro"/>
</dbReference>
<keyword evidence="3" id="KW-0238">DNA-binding</keyword>
<dbReference type="EMBL" id="QTSU01000004">
    <property type="protein sequence ID" value="RDZ26312.1"/>
    <property type="molecule type" value="Genomic_DNA"/>
</dbReference>
<accession>A0A371JXH6</accession>
<gene>
    <name evidence="6" type="ORF">DX914_18800</name>
</gene>
<dbReference type="PANTHER" id="PTHR30126:SF91">
    <property type="entry name" value="LYSR FAMILY TRANSCRIPTIONAL REGULATOR"/>
    <property type="match status" value="1"/>
</dbReference>
<name>A0A371JXH6_9GAMM</name>
<keyword evidence="4" id="KW-0804">Transcription</keyword>
<dbReference type="RefSeq" id="WP_115861677.1">
    <property type="nucleotide sequence ID" value="NZ_QTSU01000004.1"/>
</dbReference>
<dbReference type="Proteomes" id="UP000264492">
    <property type="component" value="Unassembled WGS sequence"/>
</dbReference>